<dbReference type="PIRSF" id="PIRSF002162">
    <property type="entry name" value="Ribosomal_L6"/>
    <property type="match status" value="1"/>
</dbReference>
<dbReference type="GO" id="GO:0002181">
    <property type="term" value="P:cytoplasmic translation"/>
    <property type="evidence" value="ECO:0007669"/>
    <property type="project" value="TreeGrafter"/>
</dbReference>
<dbReference type="InterPro" id="IPR019906">
    <property type="entry name" value="Ribosomal_uL6_bac-type"/>
</dbReference>
<dbReference type="FunFam" id="3.90.930.12:FF:000002">
    <property type="entry name" value="50S ribosomal protein L6"/>
    <property type="match status" value="1"/>
</dbReference>
<dbReference type="RefSeq" id="WP_062418997.1">
    <property type="nucleotide sequence ID" value="NZ_DF967974.1"/>
</dbReference>
<evidence type="ECO:0000256" key="3">
    <source>
        <dbReference type="ARBA" id="ARBA00022884"/>
    </source>
</evidence>
<keyword evidence="3 6" id="KW-0694">RNA-binding</keyword>
<dbReference type="GO" id="GO:0019843">
    <property type="term" value="F:rRNA binding"/>
    <property type="evidence" value="ECO:0007669"/>
    <property type="project" value="UniProtKB-UniRule"/>
</dbReference>
<dbReference type="GO" id="GO:0003735">
    <property type="term" value="F:structural constituent of ribosome"/>
    <property type="evidence" value="ECO:0007669"/>
    <property type="project" value="UniProtKB-UniRule"/>
</dbReference>
<dbReference type="InterPro" id="IPR002358">
    <property type="entry name" value="Ribosomal_uL6_CS"/>
</dbReference>
<dbReference type="NCBIfam" id="TIGR03654">
    <property type="entry name" value="L6_bact"/>
    <property type="match status" value="1"/>
</dbReference>
<keyword evidence="4 6" id="KW-0689">Ribosomal protein</keyword>
<sequence>MSRIGRLPIDVPAGVQITIAEGGEVSVKGPKGSLARAFSPEIGITLEGTQVVVQRSSEEARIRALHGTTRALLQNMVTGVSTGFTKVLEVDGVGYRTEMDGTNLVLYVGYSHPVVVEPPAGISFEADAKTRQVKVNGYDREQVGQVAANIRKIRPPEPYKGKGIRYQGERIRRKAGKAGKGKK</sequence>
<dbReference type="OrthoDB" id="9805007at2"/>
<evidence type="ECO:0000256" key="5">
    <source>
        <dbReference type="ARBA" id="ARBA00023274"/>
    </source>
</evidence>
<proteinExistence type="inferred from homology"/>
<evidence type="ECO:0000256" key="1">
    <source>
        <dbReference type="ARBA" id="ARBA00009356"/>
    </source>
</evidence>
<comment type="similarity">
    <text evidence="1 6 7">Belongs to the universal ribosomal protein uL6 family.</text>
</comment>
<dbReference type="PANTHER" id="PTHR11655:SF14">
    <property type="entry name" value="LARGE RIBOSOMAL SUBUNIT PROTEIN UL6M"/>
    <property type="match status" value="1"/>
</dbReference>
<dbReference type="PRINTS" id="PR00059">
    <property type="entry name" value="RIBOSOMALL6"/>
</dbReference>
<evidence type="ECO:0000256" key="7">
    <source>
        <dbReference type="RuleBase" id="RU003869"/>
    </source>
</evidence>
<dbReference type="PANTHER" id="PTHR11655">
    <property type="entry name" value="60S/50S RIBOSOMAL PROTEIN L6/L9"/>
    <property type="match status" value="1"/>
</dbReference>
<evidence type="ECO:0000313" key="10">
    <source>
        <dbReference type="EMBL" id="KPL83600.1"/>
    </source>
</evidence>
<protein>
    <recommendedName>
        <fullName evidence="6">Large ribosomal subunit protein uL6</fullName>
    </recommendedName>
</protein>
<dbReference type="FunFam" id="3.90.930.12:FF:000001">
    <property type="entry name" value="50S ribosomal protein L6"/>
    <property type="match status" value="1"/>
</dbReference>
<dbReference type="PATRIC" id="fig|229921.5.peg.758"/>
<comment type="function">
    <text evidence="6 8">This protein binds to the 23S rRNA, and is important in its secondary structure. It is located near the subunit interface in the base of the L7/L12 stalk, and near the tRNA binding site of the peptidyltransferase center.</text>
</comment>
<keyword evidence="2 6" id="KW-0699">rRNA-binding</keyword>
<dbReference type="Gene3D" id="3.90.930.12">
    <property type="entry name" value="Ribosomal protein L6, alpha-beta domain"/>
    <property type="match status" value="2"/>
</dbReference>
<dbReference type="SUPFAM" id="SSF56053">
    <property type="entry name" value="Ribosomal protein L6"/>
    <property type="match status" value="2"/>
</dbReference>
<keyword evidence="11" id="KW-1185">Reference proteome</keyword>
<dbReference type="Pfam" id="PF00347">
    <property type="entry name" value="Ribosomal_L6"/>
    <property type="match status" value="2"/>
</dbReference>
<evidence type="ECO:0000313" key="11">
    <source>
        <dbReference type="Proteomes" id="UP000050501"/>
    </source>
</evidence>
<dbReference type="InterPro" id="IPR036789">
    <property type="entry name" value="Ribosomal_uL6-like_a/b-dom_sf"/>
</dbReference>
<comment type="subunit">
    <text evidence="6">Part of the 50S ribosomal subunit.</text>
</comment>
<evidence type="ECO:0000256" key="2">
    <source>
        <dbReference type="ARBA" id="ARBA00022730"/>
    </source>
</evidence>
<name>A0A0P6XTK1_9CHLR</name>
<gene>
    <name evidence="6" type="primary">rplF</name>
    <name evidence="10" type="ORF">ADN01_07795</name>
</gene>
<comment type="caution">
    <text evidence="10">The sequence shown here is derived from an EMBL/GenBank/DDBJ whole genome shotgun (WGS) entry which is preliminary data.</text>
</comment>
<organism evidence="10 11">
    <name type="scientific">Levilinea saccharolytica</name>
    <dbReference type="NCBI Taxonomy" id="229921"/>
    <lineage>
        <taxon>Bacteria</taxon>
        <taxon>Bacillati</taxon>
        <taxon>Chloroflexota</taxon>
        <taxon>Anaerolineae</taxon>
        <taxon>Anaerolineales</taxon>
        <taxon>Anaerolineaceae</taxon>
        <taxon>Levilinea</taxon>
    </lineage>
</organism>
<reference evidence="10 11" key="1">
    <citation type="submission" date="2015-07" db="EMBL/GenBank/DDBJ databases">
        <title>Genome sequence of Levilinea saccharolytica DSM 16555.</title>
        <authorList>
            <person name="Hemp J."/>
            <person name="Ward L.M."/>
            <person name="Pace L.A."/>
            <person name="Fischer W.W."/>
        </authorList>
    </citation>
    <scope>NUCLEOTIDE SEQUENCE [LARGE SCALE GENOMIC DNA]</scope>
    <source>
        <strain evidence="10 11">KIBI-1</strain>
    </source>
</reference>
<dbReference type="STRING" id="229921.ADN01_07795"/>
<dbReference type="AlphaFoldDB" id="A0A0P6XTK1"/>
<dbReference type="HAMAP" id="MF_01365_B">
    <property type="entry name" value="Ribosomal_uL6_B"/>
    <property type="match status" value="1"/>
</dbReference>
<keyword evidence="5 6" id="KW-0687">Ribonucleoprotein</keyword>
<dbReference type="PROSITE" id="PS00525">
    <property type="entry name" value="RIBOSOMAL_L6_1"/>
    <property type="match status" value="1"/>
</dbReference>
<dbReference type="GO" id="GO:0022625">
    <property type="term" value="C:cytosolic large ribosomal subunit"/>
    <property type="evidence" value="ECO:0007669"/>
    <property type="project" value="UniProtKB-UniRule"/>
</dbReference>
<evidence type="ECO:0000256" key="6">
    <source>
        <dbReference type="HAMAP-Rule" id="MF_01365"/>
    </source>
</evidence>
<evidence type="ECO:0000259" key="9">
    <source>
        <dbReference type="Pfam" id="PF00347"/>
    </source>
</evidence>
<accession>A0A0P6XTK1</accession>
<feature type="domain" description="Large ribosomal subunit protein uL6 alpha-beta" evidence="9">
    <location>
        <begin position="92"/>
        <end position="166"/>
    </location>
</feature>
<dbReference type="Proteomes" id="UP000050501">
    <property type="component" value="Unassembled WGS sequence"/>
</dbReference>
<dbReference type="InterPro" id="IPR020040">
    <property type="entry name" value="Ribosomal_uL6_a/b-dom"/>
</dbReference>
<dbReference type="EMBL" id="LGCM01000029">
    <property type="protein sequence ID" value="KPL83600.1"/>
    <property type="molecule type" value="Genomic_DNA"/>
</dbReference>
<dbReference type="InterPro" id="IPR000702">
    <property type="entry name" value="Ribosomal_uL6-like"/>
</dbReference>
<evidence type="ECO:0000256" key="4">
    <source>
        <dbReference type="ARBA" id="ARBA00022980"/>
    </source>
</evidence>
<evidence type="ECO:0000256" key="8">
    <source>
        <dbReference type="RuleBase" id="RU003870"/>
    </source>
</evidence>
<feature type="domain" description="Large ribosomal subunit protein uL6 alpha-beta" evidence="9">
    <location>
        <begin position="11"/>
        <end position="83"/>
    </location>
</feature>